<evidence type="ECO:0000313" key="7">
    <source>
        <dbReference type="Proteomes" id="UP000762676"/>
    </source>
</evidence>
<feature type="transmembrane region" description="Helical" evidence="5">
    <location>
        <begin position="7"/>
        <end position="28"/>
    </location>
</feature>
<keyword evidence="4 5" id="KW-0472">Membrane</keyword>
<dbReference type="Pfam" id="PF13903">
    <property type="entry name" value="Claudin_2"/>
    <property type="match status" value="1"/>
</dbReference>
<evidence type="ECO:0000256" key="1">
    <source>
        <dbReference type="ARBA" id="ARBA00004141"/>
    </source>
</evidence>
<sequence length="167" mass="18784">MADSGRVIIKISLIFLVICLILFVIGYASPYWEEREFELEPSLLDRHYYIGTENSGLWTFCQDYERWNSAQRRGRRLAVDECYAILAQRPNISGELRATQLFETLGLIGVVVSIVFLLVSLCVESGSVQRVLPIIASLFCLASGTVCYSNSTDGLHNIILTHFDIVS</sequence>
<evidence type="ECO:0000256" key="4">
    <source>
        <dbReference type="ARBA" id="ARBA00023136"/>
    </source>
</evidence>
<feature type="transmembrane region" description="Helical" evidence="5">
    <location>
        <begin position="105"/>
        <end position="123"/>
    </location>
</feature>
<evidence type="ECO:0000256" key="2">
    <source>
        <dbReference type="ARBA" id="ARBA00022692"/>
    </source>
</evidence>
<reference evidence="6 7" key="1">
    <citation type="journal article" date="2021" name="Elife">
        <title>Chloroplast acquisition without the gene transfer in kleptoplastic sea slugs, Plakobranchus ocellatus.</title>
        <authorList>
            <person name="Maeda T."/>
            <person name="Takahashi S."/>
            <person name="Yoshida T."/>
            <person name="Shimamura S."/>
            <person name="Takaki Y."/>
            <person name="Nagai Y."/>
            <person name="Toyoda A."/>
            <person name="Suzuki Y."/>
            <person name="Arimoto A."/>
            <person name="Ishii H."/>
            <person name="Satoh N."/>
            <person name="Nishiyama T."/>
            <person name="Hasebe M."/>
            <person name="Maruyama T."/>
            <person name="Minagawa J."/>
            <person name="Obokata J."/>
            <person name="Shigenobu S."/>
        </authorList>
    </citation>
    <scope>NUCLEOTIDE SEQUENCE [LARGE SCALE GENOMIC DNA]</scope>
</reference>
<comment type="subcellular location">
    <subcellularLocation>
        <location evidence="1">Membrane</location>
        <topology evidence="1">Multi-pass membrane protein</topology>
    </subcellularLocation>
</comment>
<comment type="caution">
    <text evidence="6">The sequence shown here is derived from an EMBL/GenBank/DDBJ whole genome shotgun (WGS) entry which is preliminary data.</text>
</comment>
<dbReference type="Proteomes" id="UP000762676">
    <property type="component" value="Unassembled WGS sequence"/>
</dbReference>
<dbReference type="Gene3D" id="1.20.140.150">
    <property type="match status" value="1"/>
</dbReference>
<dbReference type="GO" id="GO:0016020">
    <property type="term" value="C:membrane"/>
    <property type="evidence" value="ECO:0007669"/>
    <property type="project" value="UniProtKB-SubCell"/>
</dbReference>
<dbReference type="EMBL" id="BMAT01010564">
    <property type="protein sequence ID" value="GFS27789.1"/>
    <property type="molecule type" value="Genomic_DNA"/>
</dbReference>
<organism evidence="6 7">
    <name type="scientific">Elysia marginata</name>
    <dbReference type="NCBI Taxonomy" id="1093978"/>
    <lineage>
        <taxon>Eukaryota</taxon>
        <taxon>Metazoa</taxon>
        <taxon>Spiralia</taxon>
        <taxon>Lophotrochozoa</taxon>
        <taxon>Mollusca</taxon>
        <taxon>Gastropoda</taxon>
        <taxon>Heterobranchia</taxon>
        <taxon>Euthyneura</taxon>
        <taxon>Panpulmonata</taxon>
        <taxon>Sacoglossa</taxon>
        <taxon>Placobranchoidea</taxon>
        <taxon>Plakobranchidae</taxon>
        <taxon>Elysia</taxon>
    </lineage>
</organism>
<dbReference type="AlphaFoldDB" id="A0AAV4K0H5"/>
<gene>
    <name evidence="6" type="ORF">ElyMa_005304400</name>
</gene>
<keyword evidence="7" id="KW-1185">Reference proteome</keyword>
<evidence type="ECO:0000256" key="3">
    <source>
        <dbReference type="ARBA" id="ARBA00022989"/>
    </source>
</evidence>
<proteinExistence type="predicted"/>
<keyword evidence="2 5" id="KW-0812">Transmembrane</keyword>
<evidence type="ECO:0000313" key="6">
    <source>
        <dbReference type="EMBL" id="GFS27789.1"/>
    </source>
</evidence>
<evidence type="ECO:0000256" key="5">
    <source>
        <dbReference type="SAM" id="Phobius"/>
    </source>
</evidence>
<protein>
    <submittedName>
        <fullName evidence="6">Uncharacterized protein</fullName>
    </submittedName>
</protein>
<name>A0AAV4K0H5_9GAST</name>
<keyword evidence="3 5" id="KW-1133">Transmembrane helix</keyword>
<accession>A0AAV4K0H5</accession>
<dbReference type="InterPro" id="IPR004031">
    <property type="entry name" value="PMP22/EMP/MP20/Claudin"/>
</dbReference>